<evidence type="ECO:0000313" key="2">
    <source>
        <dbReference type="EMBL" id="GMH58792.1"/>
    </source>
</evidence>
<dbReference type="AlphaFoldDB" id="A0A9W6ZWT7"/>
<reference evidence="3" key="1">
    <citation type="journal article" date="2023" name="Commun. Biol.">
        <title>Genome analysis of Parmales, the sister group of diatoms, reveals the evolutionary specialization of diatoms from phago-mixotrophs to photoautotrophs.</title>
        <authorList>
            <person name="Ban H."/>
            <person name="Sato S."/>
            <person name="Yoshikawa S."/>
            <person name="Yamada K."/>
            <person name="Nakamura Y."/>
            <person name="Ichinomiya M."/>
            <person name="Sato N."/>
            <person name="Blanc-Mathieu R."/>
            <person name="Endo H."/>
            <person name="Kuwata A."/>
            <person name="Ogata H."/>
        </authorList>
    </citation>
    <scope>NUCLEOTIDE SEQUENCE [LARGE SCALE GENOMIC DNA]</scope>
</reference>
<organism evidence="2 3">
    <name type="scientific">Triparma laevis f. inornata</name>
    <dbReference type="NCBI Taxonomy" id="1714386"/>
    <lineage>
        <taxon>Eukaryota</taxon>
        <taxon>Sar</taxon>
        <taxon>Stramenopiles</taxon>
        <taxon>Ochrophyta</taxon>
        <taxon>Bolidophyceae</taxon>
        <taxon>Parmales</taxon>
        <taxon>Triparmaceae</taxon>
        <taxon>Triparma</taxon>
    </lineage>
</organism>
<comment type="caution">
    <text evidence="2">The sequence shown here is derived from an EMBL/GenBank/DDBJ whole genome shotgun (WGS) entry which is preliminary data.</text>
</comment>
<evidence type="ECO:0000313" key="3">
    <source>
        <dbReference type="Proteomes" id="UP001162640"/>
    </source>
</evidence>
<evidence type="ECO:0000256" key="1">
    <source>
        <dbReference type="SAM" id="MobiDB-lite"/>
    </source>
</evidence>
<dbReference type="Proteomes" id="UP001162640">
    <property type="component" value="Unassembled WGS sequence"/>
</dbReference>
<sequence>MGKGAYPRNRLKSHFTDKSQKYSPRSTVTKKMSQFQNVNTTAFGAPPTPSTYLDTTSTPDPTLDSCCQREEIALDKKSRALAQVQKNDHILSKQRALHRVENELKGGFFSNEICGCCTVEDEYEQLTLLKESLPVNEEEAMMSRVIEDTDSVGSDESDEFDYLLEEEDSPSLTRKSEMLAEAALHEKIGRHGFGRFLNVHDLKKFKFEGVSLIHVYTNNIESARMDVHLETFCGKWKGTRFLRIRKGR</sequence>
<accession>A0A9W6ZWT7</accession>
<dbReference type="EMBL" id="BLQM01000067">
    <property type="protein sequence ID" value="GMH58792.1"/>
    <property type="molecule type" value="Genomic_DNA"/>
</dbReference>
<gene>
    <name evidence="2" type="ORF">TL16_g02686</name>
</gene>
<protein>
    <submittedName>
        <fullName evidence="2">Uncharacterized protein</fullName>
    </submittedName>
</protein>
<name>A0A9W6ZWT7_9STRA</name>
<feature type="compositionally biased region" description="Low complexity" evidence="1">
    <location>
        <begin position="50"/>
        <end position="60"/>
    </location>
</feature>
<proteinExistence type="predicted"/>
<feature type="compositionally biased region" description="Polar residues" evidence="1">
    <location>
        <begin position="21"/>
        <end position="42"/>
    </location>
</feature>
<feature type="region of interest" description="Disordered" evidence="1">
    <location>
        <begin position="1"/>
        <end position="60"/>
    </location>
</feature>